<organism evidence="13 14">
    <name type="scientific">Polarella glacialis</name>
    <name type="common">Dinoflagellate</name>
    <dbReference type="NCBI Taxonomy" id="89957"/>
    <lineage>
        <taxon>Eukaryota</taxon>
        <taxon>Sar</taxon>
        <taxon>Alveolata</taxon>
        <taxon>Dinophyceae</taxon>
        <taxon>Suessiales</taxon>
        <taxon>Suessiaceae</taxon>
        <taxon>Polarella</taxon>
    </lineage>
</organism>
<dbReference type="PROSITE" id="PS50920">
    <property type="entry name" value="SOLCAR"/>
    <property type="match status" value="2"/>
</dbReference>
<name>A0A813LSY0_POLGL</name>
<evidence type="ECO:0000256" key="8">
    <source>
        <dbReference type="ARBA" id="ARBA00023128"/>
    </source>
</evidence>
<comment type="similarity">
    <text evidence="2 11">Belongs to the mitochondrial carrier (TC 2.A.29) family.</text>
</comment>
<proteinExistence type="inferred from homology"/>
<protein>
    <submittedName>
        <fullName evidence="13">Uncharacterized protein</fullName>
    </submittedName>
</protein>
<dbReference type="InterPro" id="IPR051752">
    <property type="entry name" value="Mito_2-oxodicarb_carrier"/>
</dbReference>
<keyword evidence="4 10" id="KW-0812">Transmembrane</keyword>
<feature type="region of interest" description="Disordered" evidence="12">
    <location>
        <begin position="379"/>
        <end position="416"/>
    </location>
</feature>
<keyword evidence="7" id="KW-1133">Transmembrane helix</keyword>
<feature type="non-terminal residue" evidence="13">
    <location>
        <position position="523"/>
    </location>
</feature>
<dbReference type="Proteomes" id="UP000626109">
    <property type="component" value="Unassembled WGS sequence"/>
</dbReference>
<evidence type="ECO:0000256" key="4">
    <source>
        <dbReference type="ARBA" id="ARBA00022692"/>
    </source>
</evidence>
<feature type="repeat" description="Solcar" evidence="10">
    <location>
        <begin position="93"/>
        <end position="181"/>
    </location>
</feature>
<evidence type="ECO:0000256" key="2">
    <source>
        <dbReference type="ARBA" id="ARBA00006375"/>
    </source>
</evidence>
<evidence type="ECO:0000313" key="13">
    <source>
        <dbReference type="EMBL" id="CAE8737754.1"/>
    </source>
</evidence>
<evidence type="ECO:0000256" key="9">
    <source>
        <dbReference type="ARBA" id="ARBA00023136"/>
    </source>
</evidence>
<evidence type="ECO:0000256" key="7">
    <source>
        <dbReference type="ARBA" id="ARBA00022989"/>
    </source>
</evidence>
<dbReference type="Gene3D" id="1.50.40.10">
    <property type="entry name" value="Mitochondrial carrier domain"/>
    <property type="match status" value="1"/>
</dbReference>
<evidence type="ECO:0000256" key="6">
    <source>
        <dbReference type="ARBA" id="ARBA00022792"/>
    </source>
</evidence>
<keyword evidence="3 11" id="KW-0813">Transport</keyword>
<comment type="subcellular location">
    <subcellularLocation>
        <location evidence="1">Mitochondrion inner membrane</location>
        <topology evidence="1">Multi-pass membrane protein</topology>
    </subcellularLocation>
</comment>
<feature type="region of interest" description="Disordered" evidence="12">
    <location>
        <begin position="502"/>
        <end position="523"/>
    </location>
</feature>
<evidence type="ECO:0000313" key="14">
    <source>
        <dbReference type="Proteomes" id="UP000626109"/>
    </source>
</evidence>
<dbReference type="AlphaFoldDB" id="A0A813LSY0"/>
<dbReference type="InterPro" id="IPR018108">
    <property type="entry name" value="MCP_transmembrane"/>
</dbReference>
<accession>A0A813LSY0</accession>
<evidence type="ECO:0000256" key="11">
    <source>
        <dbReference type="RuleBase" id="RU000488"/>
    </source>
</evidence>
<sequence length="523" mass="55764">MTSLFVNFVACSESGWVRFGNFWLKAVCSAPNYSPMQGELEIIVGQSRNNEAALLRVYRGLLPEMIGNVPTRIGMYAGMDFASRTLAANGWERSPAREGLAGFASGLPEAAVTTPFQVIKVRMQQRGPGGSVLYRNDFECLLQVCRQEGLMVLTKGFPATVARNCVWNSVYFGTIAALDTHDKVEGMAGELQRFGQGLAAGVFATCFNAPLDVAKSRIQSAGGQYTSTAGTLLSIVREEGPLALYRGFAPKACRMGMGGAVGYATYDFVLRLLSRRRAVAMMQLVCRVFKHSSPCAAELLLLFRLAARHSWAVLELASCSDIVQVLVLASLPHVGSGHSCTVSSAILEDLACEQTDADSVHLIQKSRAAAVQASHAARHLQMPSPSATPGPREVLNGSHSGALLQDGPQEASSNGGILPAVPAGSDIWNETSGWMRVSAWHPAGVVSNLGPLHVVEWREVSYVNLTVLVCLCAVAYPAISISALIGLTVLVSMCLSVGPQAKGEASEESDSCRQLPPGTAYDR</sequence>
<keyword evidence="8" id="KW-0496">Mitochondrion</keyword>
<comment type="caution">
    <text evidence="13">The sequence shown here is derived from an EMBL/GenBank/DDBJ whole genome shotgun (WGS) entry which is preliminary data.</text>
</comment>
<dbReference type="SUPFAM" id="SSF103506">
    <property type="entry name" value="Mitochondrial carrier"/>
    <property type="match status" value="1"/>
</dbReference>
<dbReference type="GO" id="GO:0005743">
    <property type="term" value="C:mitochondrial inner membrane"/>
    <property type="evidence" value="ECO:0007669"/>
    <property type="project" value="UniProtKB-SubCell"/>
</dbReference>
<keyword evidence="5" id="KW-0677">Repeat</keyword>
<evidence type="ECO:0000256" key="3">
    <source>
        <dbReference type="ARBA" id="ARBA00022448"/>
    </source>
</evidence>
<keyword evidence="9 10" id="KW-0472">Membrane</keyword>
<feature type="repeat" description="Solcar" evidence="10">
    <location>
        <begin position="188"/>
        <end position="272"/>
    </location>
</feature>
<evidence type="ECO:0000256" key="10">
    <source>
        <dbReference type="PROSITE-ProRule" id="PRU00282"/>
    </source>
</evidence>
<dbReference type="InterPro" id="IPR023395">
    <property type="entry name" value="MCP_dom_sf"/>
</dbReference>
<dbReference type="PANTHER" id="PTHR46356:SF1">
    <property type="entry name" value="MITOCHONDRIAL 2-OXODICARBOXYLATE CARRIER"/>
    <property type="match status" value="1"/>
</dbReference>
<evidence type="ECO:0000256" key="1">
    <source>
        <dbReference type="ARBA" id="ARBA00004448"/>
    </source>
</evidence>
<evidence type="ECO:0000256" key="5">
    <source>
        <dbReference type="ARBA" id="ARBA00022737"/>
    </source>
</evidence>
<reference evidence="13" key="1">
    <citation type="submission" date="2021-02" db="EMBL/GenBank/DDBJ databases">
        <authorList>
            <person name="Dougan E. K."/>
            <person name="Rhodes N."/>
            <person name="Thang M."/>
            <person name="Chan C."/>
        </authorList>
    </citation>
    <scope>NUCLEOTIDE SEQUENCE</scope>
</reference>
<evidence type="ECO:0000256" key="12">
    <source>
        <dbReference type="SAM" id="MobiDB-lite"/>
    </source>
</evidence>
<dbReference type="EMBL" id="CAJNNW010036810">
    <property type="protein sequence ID" value="CAE8737754.1"/>
    <property type="molecule type" value="Genomic_DNA"/>
</dbReference>
<dbReference type="Pfam" id="PF00153">
    <property type="entry name" value="Mito_carr"/>
    <property type="match status" value="2"/>
</dbReference>
<keyword evidence="6" id="KW-0999">Mitochondrion inner membrane</keyword>
<gene>
    <name evidence="13" type="ORF">PGLA2088_LOCUS48897</name>
</gene>
<dbReference type="PANTHER" id="PTHR46356">
    <property type="entry name" value="MITOCHONDRIAL 2-OXODICARBOXYLATE CARRIER"/>
    <property type="match status" value="1"/>
</dbReference>